<protein>
    <submittedName>
        <fullName evidence="1">WXG100 family type VII secretion target</fullName>
    </submittedName>
</protein>
<dbReference type="RefSeq" id="WP_377861371.1">
    <property type="nucleotide sequence ID" value="NZ_JBHLZU010000032.1"/>
</dbReference>
<evidence type="ECO:0000313" key="2">
    <source>
        <dbReference type="Proteomes" id="UP001589693"/>
    </source>
</evidence>
<name>A0ABV6A8R1_9PSEU</name>
<dbReference type="InterPro" id="IPR036689">
    <property type="entry name" value="ESAT-6-like_sf"/>
</dbReference>
<comment type="caution">
    <text evidence="1">The sequence shown here is derived from an EMBL/GenBank/DDBJ whole genome shotgun (WGS) entry which is preliminary data.</text>
</comment>
<dbReference type="InterPro" id="IPR010310">
    <property type="entry name" value="T7SS_ESAT-6-like"/>
</dbReference>
<accession>A0ABV6A8R1</accession>
<reference evidence="1 2" key="1">
    <citation type="submission" date="2024-09" db="EMBL/GenBank/DDBJ databases">
        <authorList>
            <person name="Sun Q."/>
            <person name="Mori K."/>
        </authorList>
    </citation>
    <scope>NUCLEOTIDE SEQUENCE [LARGE SCALE GENOMIC DNA]</scope>
    <source>
        <strain evidence="1 2">TBRC 7907</strain>
    </source>
</reference>
<dbReference type="SUPFAM" id="SSF140453">
    <property type="entry name" value="EsxAB dimer-like"/>
    <property type="match status" value="1"/>
</dbReference>
<keyword evidence="2" id="KW-1185">Reference proteome</keyword>
<dbReference type="EMBL" id="JBHLZU010000032">
    <property type="protein sequence ID" value="MFB9909045.1"/>
    <property type="molecule type" value="Genomic_DNA"/>
</dbReference>
<proteinExistence type="predicted"/>
<organism evidence="1 2">
    <name type="scientific">Allokutzneria oryzae</name>
    <dbReference type="NCBI Taxonomy" id="1378989"/>
    <lineage>
        <taxon>Bacteria</taxon>
        <taxon>Bacillati</taxon>
        <taxon>Actinomycetota</taxon>
        <taxon>Actinomycetes</taxon>
        <taxon>Pseudonocardiales</taxon>
        <taxon>Pseudonocardiaceae</taxon>
        <taxon>Allokutzneria</taxon>
    </lineage>
</organism>
<evidence type="ECO:0000313" key="1">
    <source>
        <dbReference type="EMBL" id="MFB9909045.1"/>
    </source>
</evidence>
<gene>
    <name evidence="1" type="ORF">ACFFQA_34335</name>
</gene>
<dbReference type="Gene3D" id="1.10.287.1060">
    <property type="entry name" value="ESAT-6-like"/>
    <property type="match status" value="1"/>
</dbReference>
<sequence>MAEYTVTFGRVQGVLSEMAAIDSQIKSMLAKLEQDAQHNLAQWNSDAQLAYRDCKAKWDHSARQMPVLLAQARTALGDIMAGYTGAEKAGTEMFGGTGVGR</sequence>
<dbReference type="Pfam" id="PF06013">
    <property type="entry name" value="WXG100"/>
    <property type="match status" value="1"/>
</dbReference>
<dbReference type="Proteomes" id="UP001589693">
    <property type="component" value="Unassembled WGS sequence"/>
</dbReference>